<evidence type="ECO:0000313" key="1">
    <source>
        <dbReference type="EMBL" id="GEU56979.1"/>
    </source>
</evidence>
<accession>A0A6L2L763</accession>
<sequence>MIQGVDSEFNFLPEGGLDENQSSTMYVNNEASVINTEPISIVRPSNITKNITDSHNISSDEGGLSLIGLEVLSYLEEGKRETIAGKRKIDVGSHEEDPYRKAQKVFAQASKVAGDASSPFDVDSALDIHEFPFVNELKDATDCHWVVAHVTLPSWKQYLREISIKQLCNIYDNAYMHQAVLDNVLNGRTRELIFALHKARASCDTMREREIKKDKAYAELEKKFRSMASTEVDSFRRDRAVVVSRVISNAAMKLIQSDEIDVLIARLVKASIIYGRCTIFKEVSELKSPFILEDMPSYRPSSKEEYD</sequence>
<gene>
    <name evidence="1" type="ORF">Tci_028957</name>
</gene>
<comment type="caution">
    <text evidence="1">The sequence shown here is derived from an EMBL/GenBank/DDBJ whole genome shotgun (WGS) entry which is preliminary data.</text>
</comment>
<reference evidence="1" key="1">
    <citation type="journal article" date="2019" name="Sci. Rep.">
        <title>Draft genome of Tanacetum cinerariifolium, the natural source of mosquito coil.</title>
        <authorList>
            <person name="Yamashiro T."/>
            <person name="Shiraishi A."/>
            <person name="Satake H."/>
            <person name="Nakayama K."/>
        </authorList>
    </citation>
    <scope>NUCLEOTIDE SEQUENCE</scope>
</reference>
<name>A0A6L2L763_TANCI</name>
<protein>
    <submittedName>
        <fullName evidence="1">Uncharacterized protein</fullName>
    </submittedName>
</protein>
<proteinExistence type="predicted"/>
<dbReference type="EMBL" id="BKCJ010003755">
    <property type="protein sequence ID" value="GEU56979.1"/>
    <property type="molecule type" value="Genomic_DNA"/>
</dbReference>
<dbReference type="AlphaFoldDB" id="A0A6L2L763"/>
<organism evidence="1">
    <name type="scientific">Tanacetum cinerariifolium</name>
    <name type="common">Dalmatian daisy</name>
    <name type="synonym">Chrysanthemum cinerariifolium</name>
    <dbReference type="NCBI Taxonomy" id="118510"/>
    <lineage>
        <taxon>Eukaryota</taxon>
        <taxon>Viridiplantae</taxon>
        <taxon>Streptophyta</taxon>
        <taxon>Embryophyta</taxon>
        <taxon>Tracheophyta</taxon>
        <taxon>Spermatophyta</taxon>
        <taxon>Magnoliopsida</taxon>
        <taxon>eudicotyledons</taxon>
        <taxon>Gunneridae</taxon>
        <taxon>Pentapetalae</taxon>
        <taxon>asterids</taxon>
        <taxon>campanulids</taxon>
        <taxon>Asterales</taxon>
        <taxon>Asteraceae</taxon>
        <taxon>Asteroideae</taxon>
        <taxon>Anthemideae</taxon>
        <taxon>Anthemidinae</taxon>
        <taxon>Tanacetum</taxon>
    </lineage>
</organism>